<name>A0A409X8P7_PSICY</name>
<dbReference type="InParanoid" id="A0A409X8P7"/>
<protein>
    <submittedName>
        <fullName evidence="1">Uncharacterized protein</fullName>
    </submittedName>
</protein>
<dbReference type="Proteomes" id="UP000283269">
    <property type="component" value="Unassembled WGS sequence"/>
</dbReference>
<dbReference type="OrthoDB" id="2676448at2759"/>
<sequence length="268" mass="30951">MQEYKEALVILRECKYRRALDDLERLVVQRLFEMKKLGMSGVGYKLREKISKSLKTRAGAIQSALKRYNEAVALMVPPRVVLTWESVITAVNLADFNLLRDTRQDIRMLEWAQPANREAMVMYFQIKRAKEELLCLNVEIRRLLTFMYDDHVDHYRAVSANIMVNPPLAFEISTRWQYRNKIHEQIARRLLQTSRLPGFSGALFYGRCKGRDSSLNEDTPAPAWARDILGITQIDIDIVEVDDLAVDDADVDMDSFITFLDDVSIADS</sequence>
<dbReference type="AlphaFoldDB" id="A0A409X8P7"/>
<evidence type="ECO:0000313" key="2">
    <source>
        <dbReference type="Proteomes" id="UP000283269"/>
    </source>
</evidence>
<accession>A0A409X8P7</accession>
<proteinExistence type="predicted"/>
<evidence type="ECO:0000313" key="1">
    <source>
        <dbReference type="EMBL" id="PPQ87091.1"/>
    </source>
</evidence>
<organism evidence="1 2">
    <name type="scientific">Psilocybe cyanescens</name>
    <dbReference type="NCBI Taxonomy" id="93625"/>
    <lineage>
        <taxon>Eukaryota</taxon>
        <taxon>Fungi</taxon>
        <taxon>Dikarya</taxon>
        <taxon>Basidiomycota</taxon>
        <taxon>Agaricomycotina</taxon>
        <taxon>Agaricomycetes</taxon>
        <taxon>Agaricomycetidae</taxon>
        <taxon>Agaricales</taxon>
        <taxon>Agaricineae</taxon>
        <taxon>Strophariaceae</taxon>
        <taxon>Psilocybe</taxon>
    </lineage>
</organism>
<gene>
    <name evidence="1" type="ORF">CVT25_001363</name>
</gene>
<dbReference type="EMBL" id="NHYD01002380">
    <property type="protein sequence ID" value="PPQ87091.1"/>
    <property type="molecule type" value="Genomic_DNA"/>
</dbReference>
<keyword evidence="2" id="KW-1185">Reference proteome</keyword>
<comment type="caution">
    <text evidence="1">The sequence shown here is derived from an EMBL/GenBank/DDBJ whole genome shotgun (WGS) entry which is preliminary data.</text>
</comment>
<reference evidence="1 2" key="1">
    <citation type="journal article" date="2018" name="Evol. Lett.">
        <title>Horizontal gene cluster transfer increased hallucinogenic mushroom diversity.</title>
        <authorList>
            <person name="Reynolds H.T."/>
            <person name="Vijayakumar V."/>
            <person name="Gluck-Thaler E."/>
            <person name="Korotkin H.B."/>
            <person name="Matheny P.B."/>
            <person name="Slot J.C."/>
        </authorList>
    </citation>
    <scope>NUCLEOTIDE SEQUENCE [LARGE SCALE GENOMIC DNA]</scope>
    <source>
        <strain evidence="1 2">2631</strain>
    </source>
</reference>
<dbReference type="STRING" id="93625.A0A409X8P7"/>